<reference evidence="3" key="1">
    <citation type="submission" date="2023-07" db="EMBL/GenBank/DDBJ databases">
        <authorList>
            <person name="Colorado M.A."/>
            <person name="Villamil L.M."/>
            <person name="Melo J.F."/>
            <person name="Rodriguez J.A."/>
            <person name="Ruiz R.Y."/>
        </authorList>
    </citation>
    <scope>NUCLEOTIDE SEQUENCE [LARGE SCALE GENOMIC DNA]</scope>
    <source>
        <strain evidence="3">C33</strain>
    </source>
</reference>
<organism evidence="2 3">
    <name type="scientific">Candidatus Cetobacterium colombiensis</name>
    <dbReference type="NCBI Taxonomy" id="3073100"/>
    <lineage>
        <taxon>Bacteria</taxon>
        <taxon>Fusobacteriati</taxon>
        <taxon>Fusobacteriota</taxon>
        <taxon>Fusobacteriia</taxon>
        <taxon>Fusobacteriales</taxon>
        <taxon>Fusobacteriaceae</taxon>
        <taxon>Cetobacterium</taxon>
    </lineage>
</organism>
<feature type="coiled-coil region" evidence="1">
    <location>
        <begin position="59"/>
        <end position="86"/>
    </location>
</feature>
<keyword evidence="3" id="KW-1185">Reference proteome</keyword>
<name>A0ABU4WDM8_9FUSO</name>
<proteinExistence type="predicted"/>
<gene>
    <name evidence="2" type="ORF">RFV38_08875</name>
</gene>
<dbReference type="EMBL" id="JAVIKH010000011">
    <property type="protein sequence ID" value="MDX8336608.1"/>
    <property type="molecule type" value="Genomic_DNA"/>
</dbReference>
<protein>
    <submittedName>
        <fullName evidence="2">Uncharacterized protein</fullName>
    </submittedName>
</protein>
<accession>A0ABU4WDM8</accession>
<keyword evidence="1" id="KW-0175">Coiled coil</keyword>
<evidence type="ECO:0000313" key="2">
    <source>
        <dbReference type="EMBL" id="MDX8336608.1"/>
    </source>
</evidence>
<dbReference type="RefSeq" id="WP_320313993.1">
    <property type="nucleotide sequence ID" value="NZ_JAVIKH010000011.1"/>
</dbReference>
<sequence>MIGGLFKSKKFIAAERNQKILQNEIKKLSIEILKKDGFLKCKNDLFITKETAEKNTYNWGKMEEELKRYQKENIELKKDIEKIENILLLSSIENQYLVKIEKFLPEFRFAEVVKELKACGILYIQSLNENIIKNLIEDEKLSNEVIKRYKNFLNDIMSWNVKTNLMKGERVTRIFKKYRKTVNILTEQSILYMDEITEEVIDKFVNFGYTSKEIKTVNKIFNNYKNKYLIK</sequence>
<evidence type="ECO:0000313" key="3">
    <source>
        <dbReference type="Proteomes" id="UP001279681"/>
    </source>
</evidence>
<dbReference type="Proteomes" id="UP001279681">
    <property type="component" value="Unassembled WGS sequence"/>
</dbReference>
<evidence type="ECO:0000256" key="1">
    <source>
        <dbReference type="SAM" id="Coils"/>
    </source>
</evidence>
<comment type="caution">
    <text evidence="2">The sequence shown here is derived from an EMBL/GenBank/DDBJ whole genome shotgun (WGS) entry which is preliminary data.</text>
</comment>